<keyword evidence="1" id="KW-0812">Transmembrane</keyword>
<keyword evidence="1" id="KW-0472">Membrane</keyword>
<evidence type="ECO:0000313" key="2">
    <source>
        <dbReference type="EMBL" id="EPF71614.1"/>
    </source>
</evidence>
<name>S3NB69_9GAMM</name>
<accession>S3NB69</accession>
<comment type="caution">
    <text evidence="2">The sequence shown here is derived from an EMBL/GenBank/DDBJ whole genome shotgun (WGS) entry which is preliminary data.</text>
</comment>
<reference evidence="2 3" key="1">
    <citation type="submission" date="2013-06" db="EMBL/GenBank/DDBJ databases">
        <title>The Genome Sequence of Acinetobacter rudis CIP 110305.</title>
        <authorList>
            <consortium name="The Broad Institute Genome Sequencing Platform"/>
            <consortium name="The Broad Institute Genome Sequencing Center for Infectious Disease"/>
            <person name="Cerqueira G."/>
            <person name="Feldgarden M."/>
            <person name="Courvalin P."/>
            <person name="Perichon B."/>
            <person name="Grillot-Courvalin C."/>
            <person name="Clermont D."/>
            <person name="Rocha E."/>
            <person name="Yoon E.-J."/>
            <person name="Nemec A."/>
            <person name="Young S.K."/>
            <person name="Zeng Q."/>
            <person name="Gargeya S."/>
            <person name="Fitzgerald M."/>
            <person name="Abouelleil A."/>
            <person name="Alvarado L."/>
            <person name="Berlin A.M."/>
            <person name="Chapman S.B."/>
            <person name="Dewar J."/>
            <person name="Goldberg J."/>
            <person name="Griggs A."/>
            <person name="Gujja S."/>
            <person name="Hansen M."/>
            <person name="Howarth C."/>
            <person name="Imamovic A."/>
            <person name="Larimer J."/>
            <person name="McCowan C."/>
            <person name="Murphy C."/>
            <person name="Pearson M."/>
            <person name="Priest M."/>
            <person name="Roberts A."/>
            <person name="Saif S."/>
            <person name="Shea T."/>
            <person name="Sykes S."/>
            <person name="Wortman J."/>
            <person name="Nusbaum C."/>
            <person name="Birren B."/>
        </authorList>
    </citation>
    <scope>NUCLEOTIDE SEQUENCE [LARGE SCALE GENOMIC DNA]</scope>
    <source>
        <strain evidence="2 3">CIP 110305</strain>
    </source>
</reference>
<feature type="transmembrane region" description="Helical" evidence="1">
    <location>
        <begin position="64"/>
        <end position="84"/>
    </location>
</feature>
<keyword evidence="3" id="KW-1185">Reference proteome</keyword>
<dbReference type="EMBL" id="ATGI01000032">
    <property type="protein sequence ID" value="EPF71614.1"/>
    <property type="molecule type" value="Genomic_DNA"/>
</dbReference>
<protein>
    <submittedName>
        <fullName evidence="2">Uncharacterized protein</fullName>
    </submittedName>
</protein>
<dbReference type="Proteomes" id="UP000014568">
    <property type="component" value="Unassembled WGS sequence"/>
</dbReference>
<dbReference type="PATRIC" id="fig|421052.3.peg.2584"/>
<evidence type="ECO:0000256" key="1">
    <source>
        <dbReference type="SAM" id="Phobius"/>
    </source>
</evidence>
<evidence type="ECO:0000313" key="3">
    <source>
        <dbReference type="Proteomes" id="UP000014568"/>
    </source>
</evidence>
<proteinExistence type="predicted"/>
<sequence length="100" mass="11076">MTIEENKSNIGAVDSESENCKFIGHLVLAFSIAVGILYIFAFGKVETVRYSEYAGMIKESSWSIVQIGMGVSVGLSGLFWWYIIQKIGSILGYLESIKKN</sequence>
<gene>
    <name evidence="2" type="ORF">F945_02647</name>
</gene>
<dbReference type="AlphaFoldDB" id="S3NB69"/>
<dbReference type="HOGENOM" id="CLU_180532_0_0_6"/>
<dbReference type="RefSeq" id="WP_016657043.1">
    <property type="nucleotide sequence ID" value="NZ_KE340353.1"/>
</dbReference>
<organism evidence="2 3">
    <name type="scientific">Acinetobacter rudis CIP 110305</name>
    <dbReference type="NCBI Taxonomy" id="421052"/>
    <lineage>
        <taxon>Bacteria</taxon>
        <taxon>Pseudomonadati</taxon>
        <taxon>Pseudomonadota</taxon>
        <taxon>Gammaproteobacteria</taxon>
        <taxon>Moraxellales</taxon>
        <taxon>Moraxellaceae</taxon>
        <taxon>Acinetobacter</taxon>
    </lineage>
</organism>
<keyword evidence="1" id="KW-1133">Transmembrane helix</keyword>
<feature type="transmembrane region" description="Helical" evidence="1">
    <location>
        <begin position="22"/>
        <end position="43"/>
    </location>
</feature>